<dbReference type="Proteomes" id="UP000655588">
    <property type="component" value="Unassembled WGS sequence"/>
</dbReference>
<reference evidence="2" key="1">
    <citation type="submission" date="2019-11" db="EMBL/GenBank/DDBJ databases">
        <title>The nuclear and mitochondrial genomes of Frieseomelitta varia - a highly eusocial stingless bee (Meliponini) with a permanently sterile worker caste.</title>
        <authorList>
            <person name="Freitas F.C.P."/>
            <person name="Lourenco A.P."/>
            <person name="Nunes F.M.F."/>
            <person name="Paschoal A.R."/>
            <person name="Abreu F.C.P."/>
            <person name="Barbin F.O."/>
            <person name="Bataglia L."/>
            <person name="Cardoso-Junior C.A.M."/>
            <person name="Cervoni M.S."/>
            <person name="Silva S.R."/>
            <person name="Dalarmi F."/>
            <person name="Del Lama M.A."/>
            <person name="Depintor T.S."/>
            <person name="Ferreira K.M."/>
            <person name="Goria P.S."/>
            <person name="Jaskot M.C."/>
            <person name="Lago D.C."/>
            <person name="Luna-Lucena D."/>
            <person name="Moda L.M."/>
            <person name="Nascimento L."/>
            <person name="Pedrino M."/>
            <person name="Rabico F.O."/>
            <person name="Sanches F.C."/>
            <person name="Santos D.E."/>
            <person name="Santos C.G."/>
            <person name="Vieira J."/>
            <person name="Lopes T.F."/>
            <person name="Barchuk A.R."/>
            <person name="Hartfelder K."/>
            <person name="Simoes Z.L.P."/>
            <person name="Bitondi M.M.G."/>
            <person name="Pinheiro D.G."/>
        </authorList>
    </citation>
    <scope>NUCLEOTIDE SEQUENCE</scope>
    <source>
        <strain evidence="2">USP_RPSP 00005682</strain>
        <tissue evidence="2">Whole individual</tissue>
    </source>
</reference>
<name>A0A833S973_9HYME</name>
<keyword evidence="1" id="KW-1133">Transmembrane helix</keyword>
<comment type="caution">
    <text evidence="2">The sequence shown here is derived from an EMBL/GenBank/DDBJ whole genome shotgun (WGS) entry which is preliminary data.</text>
</comment>
<keyword evidence="1" id="KW-0812">Transmembrane</keyword>
<accession>A0A833S973</accession>
<proteinExistence type="predicted"/>
<protein>
    <submittedName>
        <fullName evidence="2">Uncharacterized protein</fullName>
    </submittedName>
</protein>
<dbReference type="AlphaFoldDB" id="A0A833S973"/>
<keyword evidence="1" id="KW-0472">Membrane</keyword>
<evidence type="ECO:0000313" key="3">
    <source>
        <dbReference type="Proteomes" id="UP000655588"/>
    </source>
</evidence>
<evidence type="ECO:0000313" key="2">
    <source>
        <dbReference type="EMBL" id="KAF3425407.1"/>
    </source>
</evidence>
<sequence length="141" mass="15970">MNHNYNNNEKETLNFSRERRVKYVIFHRKVTGGSRVKVRLTQRRSENENSSPSLARSTGTCFDLSSGALDRLVYGAAYSVSVLFSARSVNGGDGGPYAGGRYDRWKNVSELSYIIPTHLTLQMVLLPYYYLLLLVNLRVEG</sequence>
<dbReference type="EMBL" id="WNWW01000395">
    <property type="protein sequence ID" value="KAF3425407.1"/>
    <property type="molecule type" value="Genomic_DNA"/>
</dbReference>
<evidence type="ECO:0000256" key="1">
    <source>
        <dbReference type="SAM" id="Phobius"/>
    </source>
</evidence>
<organism evidence="2 3">
    <name type="scientific">Frieseomelitta varia</name>
    <dbReference type="NCBI Taxonomy" id="561572"/>
    <lineage>
        <taxon>Eukaryota</taxon>
        <taxon>Metazoa</taxon>
        <taxon>Ecdysozoa</taxon>
        <taxon>Arthropoda</taxon>
        <taxon>Hexapoda</taxon>
        <taxon>Insecta</taxon>
        <taxon>Pterygota</taxon>
        <taxon>Neoptera</taxon>
        <taxon>Endopterygota</taxon>
        <taxon>Hymenoptera</taxon>
        <taxon>Apocrita</taxon>
        <taxon>Aculeata</taxon>
        <taxon>Apoidea</taxon>
        <taxon>Anthophila</taxon>
        <taxon>Apidae</taxon>
        <taxon>Frieseomelitta</taxon>
    </lineage>
</organism>
<gene>
    <name evidence="2" type="ORF">E2986_11382</name>
</gene>
<feature type="transmembrane region" description="Helical" evidence="1">
    <location>
        <begin position="111"/>
        <end position="131"/>
    </location>
</feature>
<keyword evidence="3" id="KW-1185">Reference proteome</keyword>